<dbReference type="PANTHER" id="PTHR11360">
    <property type="entry name" value="MONOCARBOXYLATE TRANSPORTER"/>
    <property type="match status" value="1"/>
</dbReference>
<feature type="transmembrane region" description="Helical" evidence="1">
    <location>
        <begin position="163"/>
        <end position="185"/>
    </location>
</feature>
<dbReference type="SUPFAM" id="SSF103473">
    <property type="entry name" value="MFS general substrate transporter"/>
    <property type="match status" value="1"/>
</dbReference>
<feature type="transmembrane region" description="Helical" evidence="1">
    <location>
        <begin position="74"/>
        <end position="93"/>
    </location>
</feature>
<feature type="domain" description="Major facilitator superfamily (MFS) profile" evidence="2">
    <location>
        <begin position="1"/>
        <end position="237"/>
    </location>
</feature>
<evidence type="ECO:0000259" key="2">
    <source>
        <dbReference type="PROSITE" id="PS50850"/>
    </source>
</evidence>
<dbReference type="InterPro" id="IPR020846">
    <property type="entry name" value="MFS_dom"/>
</dbReference>
<evidence type="ECO:0000313" key="3">
    <source>
        <dbReference type="EMBL" id="SVE40122.1"/>
    </source>
</evidence>
<accession>A0A383D6L0</accession>
<dbReference type="Pfam" id="PF07690">
    <property type="entry name" value="MFS_1"/>
    <property type="match status" value="1"/>
</dbReference>
<dbReference type="PANTHER" id="PTHR11360:SF308">
    <property type="entry name" value="BLL3089 PROTEIN"/>
    <property type="match status" value="1"/>
</dbReference>
<organism evidence="3">
    <name type="scientific">marine metagenome</name>
    <dbReference type="NCBI Taxonomy" id="408172"/>
    <lineage>
        <taxon>unclassified sequences</taxon>
        <taxon>metagenomes</taxon>
        <taxon>ecological metagenomes</taxon>
    </lineage>
</organism>
<evidence type="ECO:0000256" key="1">
    <source>
        <dbReference type="SAM" id="Phobius"/>
    </source>
</evidence>
<dbReference type="InterPro" id="IPR050327">
    <property type="entry name" value="Proton-linked_MCT"/>
</dbReference>
<dbReference type="Gene3D" id="1.20.1250.20">
    <property type="entry name" value="MFS general substrate transporter like domains"/>
    <property type="match status" value="1"/>
</dbReference>
<reference evidence="3" key="1">
    <citation type="submission" date="2018-05" db="EMBL/GenBank/DDBJ databases">
        <authorList>
            <person name="Lanie J.A."/>
            <person name="Ng W.-L."/>
            <person name="Kazmierczak K.M."/>
            <person name="Andrzejewski T.M."/>
            <person name="Davidsen T.M."/>
            <person name="Wayne K.J."/>
            <person name="Tettelin H."/>
            <person name="Glass J.I."/>
            <person name="Rusch D."/>
            <person name="Podicherti R."/>
            <person name="Tsui H.-C.T."/>
            <person name="Winkler M.E."/>
        </authorList>
    </citation>
    <scope>NUCLEOTIDE SEQUENCE</scope>
</reference>
<keyword evidence="1" id="KW-1133">Transmembrane helix</keyword>
<name>A0A383D6L0_9ZZZZ</name>
<sequence length="237" mass="25599">MLISGFGWRSAWVALALLVWTLMVIPSIALVRRTPESIDMLPDGKQTTNELKSGEAIYHEESFTLSESLRTRPFWLLLFSGSSHSLISTALVFHHVSLMGSRGLDMVTSTSALSFIAPGALLGTFVAGFLCDKFPNRYVLLGGQATLIVPMLLALGMDQTWQAIAYGFLIGLSGGILMTTSTVIWPNYFGREHIGSIRGIVTAGSVGSAALGPLPFGFIYDLFDNYTSAISIFLALP</sequence>
<feature type="transmembrane region" description="Helical" evidence="1">
    <location>
        <begin position="197"/>
        <end position="220"/>
    </location>
</feature>
<dbReference type="InterPro" id="IPR011701">
    <property type="entry name" value="MFS"/>
</dbReference>
<feature type="transmembrane region" description="Helical" evidence="1">
    <location>
        <begin position="138"/>
        <end position="157"/>
    </location>
</feature>
<keyword evidence="1" id="KW-0812">Transmembrane</keyword>
<protein>
    <recommendedName>
        <fullName evidence="2">Major facilitator superfamily (MFS) profile domain-containing protein</fullName>
    </recommendedName>
</protein>
<dbReference type="PROSITE" id="PS50850">
    <property type="entry name" value="MFS"/>
    <property type="match status" value="1"/>
</dbReference>
<dbReference type="InterPro" id="IPR036259">
    <property type="entry name" value="MFS_trans_sf"/>
</dbReference>
<dbReference type="EMBL" id="UINC01214755">
    <property type="protein sequence ID" value="SVE40122.1"/>
    <property type="molecule type" value="Genomic_DNA"/>
</dbReference>
<keyword evidence="1" id="KW-0472">Membrane</keyword>
<gene>
    <name evidence="3" type="ORF">METZ01_LOCUS492976</name>
</gene>
<dbReference type="GO" id="GO:0022857">
    <property type="term" value="F:transmembrane transporter activity"/>
    <property type="evidence" value="ECO:0007669"/>
    <property type="project" value="InterPro"/>
</dbReference>
<proteinExistence type="predicted"/>
<feature type="transmembrane region" description="Helical" evidence="1">
    <location>
        <begin position="12"/>
        <end position="31"/>
    </location>
</feature>
<feature type="non-terminal residue" evidence="3">
    <location>
        <position position="237"/>
    </location>
</feature>
<dbReference type="AlphaFoldDB" id="A0A383D6L0"/>
<feature type="transmembrane region" description="Helical" evidence="1">
    <location>
        <begin position="113"/>
        <end position="131"/>
    </location>
</feature>